<dbReference type="PROSITE" id="PS00210">
    <property type="entry name" value="HEMOCYANIN_2"/>
    <property type="match status" value="1"/>
</dbReference>
<organism evidence="6 7">
    <name type="scientific">Lasius niger</name>
    <name type="common">Black garden ant</name>
    <dbReference type="NCBI Taxonomy" id="67767"/>
    <lineage>
        <taxon>Eukaryota</taxon>
        <taxon>Metazoa</taxon>
        <taxon>Ecdysozoa</taxon>
        <taxon>Arthropoda</taxon>
        <taxon>Hexapoda</taxon>
        <taxon>Insecta</taxon>
        <taxon>Pterygota</taxon>
        <taxon>Neoptera</taxon>
        <taxon>Endopterygota</taxon>
        <taxon>Hymenoptera</taxon>
        <taxon>Apocrita</taxon>
        <taxon>Aculeata</taxon>
        <taxon>Formicoidea</taxon>
        <taxon>Formicidae</taxon>
        <taxon>Formicinae</taxon>
        <taxon>Lasius</taxon>
        <taxon>Lasius</taxon>
    </lineage>
</organism>
<feature type="chain" id="PRO_5005290640" evidence="2">
    <location>
        <begin position="19"/>
        <end position="681"/>
    </location>
</feature>
<dbReference type="GO" id="GO:0045735">
    <property type="term" value="F:nutrient reservoir activity"/>
    <property type="evidence" value="ECO:0007669"/>
    <property type="project" value="UniProtKB-KW"/>
</dbReference>
<dbReference type="STRING" id="67767.A0A0J7LAM2"/>
<dbReference type="Gene3D" id="1.10.1280.10">
    <property type="entry name" value="Di-copper center containing domain from catechol oxidase"/>
    <property type="match status" value="1"/>
</dbReference>
<evidence type="ECO:0000313" key="7">
    <source>
        <dbReference type="Proteomes" id="UP000036403"/>
    </source>
</evidence>
<dbReference type="SUPFAM" id="SSF81296">
    <property type="entry name" value="E set domains"/>
    <property type="match status" value="1"/>
</dbReference>
<dbReference type="Gene3D" id="2.60.40.1520">
    <property type="entry name" value="Hemocyanin, C-terminal domain"/>
    <property type="match status" value="1"/>
</dbReference>
<dbReference type="PANTHER" id="PTHR11511">
    <property type="entry name" value="LARVAL STORAGE PROTEIN/PHENOLOXIDASE"/>
    <property type="match status" value="1"/>
</dbReference>
<dbReference type="InterPro" id="IPR008922">
    <property type="entry name" value="Di-copper_centre_dom_sf"/>
</dbReference>
<dbReference type="PRINTS" id="PR00187">
    <property type="entry name" value="HAEMOCYANIN"/>
</dbReference>
<evidence type="ECO:0000256" key="1">
    <source>
        <dbReference type="ARBA" id="ARBA00022761"/>
    </source>
</evidence>
<dbReference type="InterPro" id="IPR036697">
    <property type="entry name" value="Hemocyanin_N_sf"/>
</dbReference>
<dbReference type="InterPro" id="IPR000896">
    <property type="entry name" value="Hemocyanin/hexamerin_mid_dom"/>
</dbReference>
<dbReference type="Gene3D" id="1.20.1370.10">
    <property type="entry name" value="Hemocyanin, N-terminal domain"/>
    <property type="match status" value="1"/>
</dbReference>
<dbReference type="Pfam" id="PF03723">
    <property type="entry name" value="Hemocyanin_C"/>
    <property type="match status" value="1"/>
</dbReference>
<feature type="domain" description="Hemocyanin N-terminal" evidence="4">
    <location>
        <begin position="30"/>
        <end position="152"/>
    </location>
</feature>
<dbReference type="InterPro" id="IPR013788">
    <property type="entry name" value="Hemocyanin/hexamerin"/>
</dbReference>
<gene>
    <name evidence="6" type="ORF">RF55_101</name>
</gene>
<proteinExistence type="predicted"/>
<dbReference type="GO" id="GO:0005615">
    <property type="term" value="C:extracellular space"/>
    <property type="evidence" value="ECO:0007669"/>
    <property type="project" value="UniProtKB-ARBA"/>
</dbReference>
<dbReference type="SUPFAM" id="SSF48056">
    <property type="entry name" value="Di-copper centre-containing domain"/>
    <property type="match status" value="1"/>
</dbReference>
<dbReference type="InterPro" id="IPR037020">
    <property type="entry name" value="Hemocyanin_C_sf"/>
</dbReference>
<accession>A0A0J7LAM2</accession>
<name>A0A0J7LAM2_LASNI</name>
<dbReference type="PaxDb" id="67767-A0A0J7LAM2"/>
<dbReference type="OrthoDB" id="6371642at2759"/>
<dbReference type="InterPro" id="IPR005204">
    <property type="entry name" value="Hemocyanin_N"/>
</dbReference>
<evidence type="ECO:0000259" key="5">
    <source>
        <dbReference type="Pfam" id="PF03723"/>
    </source>
</evidence>
<dbReference type="Pfam" id="PF03722">
    <property type="entry name" value="Hemocyanin_N"/>
    <property type="match status" value="1"/>
</dbReference>
<dbReference type="Pfam" id="PF00372">
    <property type="entry name" value="Hemocyanin_M"/>
    <property type="match status" value="1"/>
</dbReference>
<keyword evidence="2" id="KW-0732">Signal</keyword>
<reference evidence="6 7" key="1">
    <citation type="submission" date="2015-04" db="EMBL/GenBank/DDBJ databases">
        <title>Lasius niger genome sequencing.</title>
        <authorList>
            <person name="Konorov E.A."/>
            <person name="Nikitin M.A."/>
            <person name="Kirill M.V."/>
            <person name="Chang P."/>
        </authorList>
    </citation>
    <scope>NUCLEOTIDE SEQUENCE [LARGE SCALE GENOMIC DNA]</scope>
    <source>
        <tissue evidence="6">Whole</tissue>
    </source>
</reference>
<dbReference type="SUPFAM" id="SSF48050">
    <property type="entry name" value="Hemocyanin, N-terminal domain"/>
    <property type="match status" value="1"/>
</dbReference>
<dbReference type="PANTHER" id="PTHR11511:SF5">
    <property type="entry name" value="FAT-BODY PROTEIN 1-RELATED"/>
    <property type="match status" value="1"/>
</dbReference>
<evidence type="ECO:0000259" key="3">
    <source>
        <dbReference type="Pfam" id="PF00372"/>
    </source>
</evidence>
<feature type="domain" description="Hemocyanin middle" evidence="3">
    <location>
        <begin position="158"/>
        <end position="426"/>
    </location>
</feature>
<evidence type="ECO:0000259" key="4">
    <source>
        <dbReference type="Pfam" id="PF03722"/>
    </source>
</evidence>
<dbReference type="AlphaFoldDB" id="A0A0J7LAM2"/>
<protein>
    <submittedName>
        <fullName evidence="6">Arylphorin subunit alpha</fullName>
    </submittedName>
</protein>
<feature type="signal peptide" evidence="2">
    <location>
        <begin position="1"/>
        <end position="18"/>
    </location>
</feature>
<dbReference type="EMBL" id="LBMM01000031">
    <property type="protein sequence ID" value="KMR05256.1"/>
    <property type="molecule type" value="Genomic_DNA"/>
</dbReference>
<keyword evidence="1" id="KW-0758">Storage protein</keyword>
<dbReference type="Proteomes" id="UP000036403">
    <property type="component" value="Unassembled WGS sequence"/>
</dbReference>
<comment type="caution">
    <text evidence="6">The sequence shown here is derived from an EMBL/GenBank/DDBJ whole genome shotgun (WGS) entry which is preliminary data.</text>
</comment>
<evidence type="ECO:0000313" key="6">
    <source>
        <dbReference type="EMBL" id="KMR05256.1"/>
    </source>
</evidence>
<dbReference type="InterPro" id="IPR014756">
    <property type="entry name" value="Ig_E-set"/>
</dbReference>
<sequence length="681" mass="80551">MQLLTALAVVAAVGLVTADYNTVKVADKEFLLKQKKIYNLLYHVSQPSLVNPTLYEEGRSYKIEANIDSYTNTTAVKNFLYLYEYGMLPRGELCSMYYQKQLKEMEALFRLFYYAKDFDTFYKTALWARVYMNEMNYIYSFYTAVTRREDTRFIQLPPIYEMYPYTFFNSEVIEKAHHAKLFGKLDSKKFGNYNTYIIPANYSGWYMSHEYDIEHKLNYFTEDIGLNAYYFYFRLDNPFWLKSEEFGLQKWRGSEYLYGHKLLMTRYYLERLSNDVGKIEDFDWHNKFYTGYYPTMTYHNGVPLPQRPYLSKFPYYKYGYIKDLDDMESRVSGAIDSGFVLDATGKLISIYTPEGLNILGNIIEGNMDSCNRDFYGSIDLFARKILGFNLEPSMPYQIIPSALELYGTSMRDPAFYRLYKRIFKFYYYRYKMHQKPYNKDEIIYPELKIESFVVDKLITYFDQFDTSINNGLMIDNAEEAESTLIKVRQYRLNHKPFSFHLAINAEKPMKAAIRIFLGPKFDIHHKPLDLAESAKYFYEMDNWIVDLNAGANKIIRNSQDCSFVFPDPEPSEVFYKKVLKALDGSENLSYTERLYGFPERLLLPKGKKEGMPFQIFVYVSPVEGEMFPYMSRVFGGNKFDNKGLGFPLDRPVFDFRYDGSNMMLKDIIIYHKDEMELNVTY</sequence>
<dbReference type="InterPro" id="IPR005203">
    <property type="entry name" value="Hemocyanin_C"/>
</dbReference>
<feature type="domain" description="Hemocyanin C-terminal" evidence="5">
    <location>
        <begin position="436"/>
        <end position="671"/>
    </location>
</feature>
<evidence type="ECO:0000256" key="2">
    <source>
        <dbReference type="SAM" id="SignalP"/>
    </source>
</evidence>
<keyword evidence="7" id="KW-1185">Reference proteome</keyword>